<keyword evidence="13" id="KW-0732">Signal</keyword>
<keyword evidence="7" id="KW-1133">Transmembrane helix</keyword>
<evidence type="ECO:0000256" key="10">
    <source>
        <dbReference type="ARBA" id="ARBA00023295"/>
    </source>
</evidence>
<evidence type="ECO:0000313" key="17">
    <source>
        <dbReference type="Proteomes" id="UP000567179"/>
    </source>
</evidence>
<evidence type="ECO:0000256" key="4">
    <source>
        <dbReference type="ARBA" id="ARBA00022801"/>
    </source>
</evidence>
<dbReference type="OrthoDB" id="410058at2759"/>
<feature type="chain" id="PRO_5034686615" description="Mannosyl-oligosaccharide glucosidase" evidence="13">
    <location>
        <begin position="18"/>
        <end position="832"/>
    </location>
</feature>
<dbReference type="InterPro" id="IPR031335">
    <property type="entry name" value="Glyco_hydro_63_C"/>
</dbReference>
<keyword evidence="10 12" id="KW-0326">Glycosidase</keyword>
<dbReference type="GO" id="GO:0009311">
    <property type="term" value="P:oligosaccharide metabolic process"/>
    <property type="evidence" value="ECO:0007669"/>
    <property type="project" value="UniProtKB-UniRule"/>
</dbReference>
<dbReference type="GO" id="GO:0005789">
    <property type="term" value="C:endoplasmic reticulum membrane"/>
    <property type="evidence" value="ECO:0007669"/>
    <property type="project" value="UniProtKB-SubCell"/>
</dbReference>
<dbReference type="AlphaFoldDB" id="A0A8H5BWE1"/>
<dbReference type="SUPFAM" id="SSF48208">
    <property type="entry name" value="Six-hairpin glycosidases"/>
    <property type="match status" value="1"/>
</dbReference>
<keyword evidence="6" id="KW-0735">Signal-anchor</keyword>
<dbReference type="EMBL" id="JAACJJ010000001">
    <property type="protein sequence ID" value="KAF5330486.1"/>
    <property type="molecule type" value="Genomic_DNA"/>
</dbReference>
<gene>
    <name evidence="16" type="ORF">D9619_005983</name>
</gene>
<dbReference type="InterPro" id="IPR008928">
    <property type="entry name" value="6-hairpin_glycosidase_sf"/>
</dbReference>
<keyword evidence="5 12" id="KW-0256">Endoplasmic reticulum</keyword>
<evidence type="ECO:0000256" key="2">
    <source>
        <dbReference type="ARBA" id="ARBA00010833"/>
    </source>
</evidence>
<evidence type="ECO:0000256" key="3">
    <source>
        <dbReference type="ARBA" id="ARBA00022692"/>
    </source>
</evidence>
<dbReference type="InterPro" id="IPR038518">
    <property type="entry name" value="Glyco_hydro_63N_sf"/>
</dbReference>
<accession>A0A8H5BWE1</accession>
<dbReference type="InterPro" id="IPR004888">
    <property type="entry name" value="Glycoside_hydrolase_63"/>
</dbReference>
<keyword evidence="17" id="KW-1185">Reference proteome</keyword>
<evidence type="ECO:0000259" key="15">
    <source>
        <dbReference type="Pfam" id="PF16923"/>
    </source>
</evidence>
<evidence type="ECO:0000256" key="8">
    <source>
        <dbReference type="ARBA" id="ARBA00023136"/>
    </source>
</evidence>
<keyword evidence="8" id="KW-0472">Membrane</keyword>
<feature type="domain" description="Glycosyl hydrolase family 63 N-terminal" evidence="15">
    <location>
        <begin position="23"/>
        <end position="249"/>
    </location>
</feature>
<evidence type="ECO:0000256" key="11">
    <source>
        <dbReference type="ARBA" id="ARBA00038888"/>
    </source>
</evidence>
<dbReference type="Gene3D" id="2.70.98.110">
    <property type="entry name" value="Glycosyl hydrolase family 63, N-terminal domain"/>
    <property type="match status" value="1"/>
</dbReference>
<sequence length="832" mass="94460">MKLSWLLVLPLGTKVLAQSVNDTLLWGPYRPNLYFGIRPRIPHSLMTGLMWFGTQNFQSVSKARHTCDQGDNLDSYTWTEYDSREGGVQVIKDSANNVKITTEFLKVAGGDHGGSWAARIKGEPIKPNEISRVSTIFYFGVEGFGSLGLDSRRGLGGIVGDVELSGNTPELGDFEIRVVDGPNNHQVEDGSFANDFRMKIGKSHIIGRPVKEGDMWQSYQVILKTILEHGRDVVTPYTNQQKGMPDPSYVLTLPGDVLYGSNVYGVQKHFDGPFQFDVIFDSASNTQKITPETLDTGIPALVESYGNRFREILPVPDDYADKRESLEAFSKAVTSNLMGGVGYFYGNSIVNRKFSFEWDQEEDVSEDENDPEAGAKLTEPRHLLTATPSRSFFPRGFYWDEGFHLLHIGTWDNDFSLEILKDWIGLIDEDGWVAREQILGDEARSKVPDEFLTQVPNYGNPPTLAMSVTAFIERVKAHTAGQRPSDADLGLDMGIGGQQVPLGASTSELPSLGVESRYIQHPELAMEFLKEIYEPLKRHYEWFRRTQRGQIKQYSRKARSRKEAYRWRGRSQQHVLTSGMDDYPRGPPHPGELHIDLLSWMGFFTKTMREIAAFIGEDDAITYAQIEQDILNNIDDLHWNENEKMYCDLNVDDEDESYMVCHKGYLSLFPVLLELLPPSAPQLGHILDLMKDPEHLWSPYGIRSLSKSHPEFGQGENYWKGPIWIQMNYLALRALHRTYGAQEGPYQKKAKEIYKELRRNVVDNVVKEYERTGYVWEQYDAMTGEGKRRYAVPTFYVIAPAYAPRACALPFACSHPFTGWTSMTAMILSEKY</sequence>
<reference evidence="16 17" key="1">
    <citation type="journal article" date="2020" name="ISME J.">
        <title>Uncovering the hidden diversity of litter-decomposition mechanisms in mushroom-forming fungi.</title>
        <authorList>
            <person name="Floudas D."/>
            <person name="Bentzer J."/>
            <person name="Ahren D."/>
            <person name="Johansson T."/>
            <person name="Persson P."/>
            <person name="Tunlid A."/>
        </authorList>
    </citation>
    <scope>NUCLEOTIDE SEQUENCE [LARGE SCALE GENOMIC DNA]</scope>
    <source>
        <strain evidence="16 17">CBS 101986</strain>
    </source>
</reference>
<dbReference type="Proteomes" id="UP000567179">
    <property type="component" value="Unassembled WGS sequence"/>
</dbReference>
<name>A0A8H5BWE1_9AGAR</name>
<comment type="similarity">
    <text evidence="2 12">Belongs to the glycosyl hydrolase 63 family.</text>
</comment>
<keyword evidence="9" id="KW-0325">Glycoprotein</keyword>
<dbReference type="Pfam" id="PF03200">
    <property type="entry name" value="Glyco_hydro_63"/>
    <property type="match status" value="1"/>
</dbReference>
<organism evidence="16 17">
    <name type="scientific">Psilocybe cf. subviscida</name>
    <dbReference type="NCBI Taxonomy" id="2480587"/>
    <lineage>
        <taxon>Eukaryota</taxon>
        <taxon>Fungi</taxon>
        <taxon>Dikarya</taxon>
        <taxon>Basidiomycota</taxon>
        <taxon>Agaricomycotina</taxon>
        <taxon>Agaricomycetes</taxon>
        <taxon>Agaricomycetidae</taxon>
        <taxon>Agaricales</taxon>
        <taxon>Agaricineae</taxon>
        <taxon>Strophariaceae</taxon>
        <taxon>Psilocybe</taxon>
    </lineage>
</organism>
<keyword evidence="4 12" id="KW-0378">Hydrolase</keyword>
<evidence type="ECO:0000256" key="5">
    <source>
        <dbReference type="ARBA" id="ARBA00022824"/>
    </source>
</evidence>
<feature type="signal peptide" evidence="13">
    <location>
        <begin position="1"/>
        <end position="17"/>
    </location>
</feature>
<dbReference type="Pfam" id="PF16923">
    <property type="entry name" value="Glyco_hydro_63N"/>
    <property type="match status" value="1"/>
</dbReference>
<evidence type="ECO:0000313" key="16">
    <source>
        <dbReference type="EMBL" id="KAF5330486.1"/>
    </source>
</evidence>
<protein>
    <recommendedName>
        <fullName evidence="11 12">Mannosyl-oligosaccharide glucosidase</fullName>
        <ecNumber evidence="11 12">3.2.1.106</ecNumber>
    </recommendedName>
</protein>
<comment type="caution">
    <text evidence="16">The sequence shown here is derived from an EMBL/GenBank/DDBJ whole genome shotgun (WGS) entry which is preliminary data.</text>
</comment>
<keyword evidence="3" id="KW-0812">Transmembrane</keyword>
<dbReference type="InterPro" id="IPR012341">
    <property type="entry name" value="6hp_glycosidase-like_sf"/>
</dbReference>
<dbReference type="InterPro" id="IPR031631">
    <property type="entry name" value="Glyco_hydro_63N"/>
</dbReference>
<feature type="domain" description="Glycosyl hydrolase family 63 C-terminal" evidence="14">
    <location>
        <begin position="292"/>
        <end position="788"/>
    </location>
</feature>
<dbReference type="GO" id="GO:0004573">
    <property type="term" value="F:Glc3Man9GlcNAc2 oligosaccharide glucosidase activity"/>
    <property type="evidence" value="ECO:0007669"/>
    <property type="project" value="UniProtKB-UniRule"/>
</dbReference>
<dbReference type="GO" id="GO:0006487">
    <property type="term" value="P:protein N-linked glycosylation"/>
    <property type="evidence" value="ECO:0007669"/>
    <property type="project" value="UniProtKB-UniRule"/>
</dbReference>
<dbReference type="PANTHER" id="PTHR10412">
    <property type="entry name" value="MANNOSYL-OLIGOSACCHARIDE GLUCOSIDASE"/>
    <property type="match status" value="1"/>
</dbReference>
<evidence type="ECO:0000256" key="9">
    <source>
        <dbReference type="ARBA" id="ARBA00023180"/>
    </source>
</evidence>
<evidence type="ECO:0000259" key="14">
    <source>
        <dbReference type="Pfam" id="PF03200"/>
    </source>
</evidence>
<dbReference type="EC" id="3.2.1.106" evidence="11 12"/>
<evidence type="ECO:0000256" key="12">
    <source>
        <dbReference type="RuleBase" id="RU368089"/>
    </source>
</evidence>
<comment type="subcellular location">
    <subcellularLocation>
        <location evidence="1 12">Endoplasmic reticulum membrane</location>
        <topology evidence="1 12">Single-pass type II membrane protein</topology>
    </subcellularLocation>
</comment>
<evidence type="ECO:0000256" key="13">
    <source>
        <dbReference type="SAM" id="SignalP"/>
    </source>
</evidence>
<evidence type="ECO:0000256" key="7">
    <source>
        <dbReference type="ARBA" id="ARBA00022989"/>
    </source>
</evidence>
<proteinExistence type="inferred from homology"/>
<comment type="function">
    <text evidence="12">Cleaves the distal alpha 1,2-linked glucose residue from the Glc(3)Man(9)GlcNAc(2) oligosaccharide precursor.</text>
</comment>
<comment type="catalytic activity">
    <reaction evidence="12">
        <text>N(4)-(alpha-D-Glc-(1-&gt;2)-alpha-D-Glc-(1-&gt;3)-alpha-D-Glc-(1-&gt;3)-alpha-D-Man-(1-&gt;2)-alpha-D-Man-(1-&gt;2)-alpha-D-Man-(1-&gt;3)-[alpha-D-Man-(1-&gt;2)-alpha-D-Man-(1-&gt;3)-[alpha-D-Man-(1-&gt;2)-alpha-D-Man-(1-&gt;6)]-alpha-D-Man-(1-&gt;6)]-beta-D-Man-(1-&gt;4)-beta-D-GlcNAc-(1-&gt;4)-beta-D-GlcNAc)-L-asparaginyl-[protein] + H2O = N(4)-(alpha-D-Glc-(1-&gt;3)-alpha-D-Glc-(1-&gt;3)-alpha-D-Man-(1-&gt;2)-alpha-D-Man-(1-&gt;2)-alpha-D-Man-(1-&gt;3)-[alpha-D-Man-(1-&gt;2)-alpha-D-Man-(1-&gt;3)-[alpha-D-Man-(1-&gt;2)-alpha-D-Man-(1-&gt;6)]-alpha-D-Man-(1-&gt;6)]-beta-D-Man-(1-&gt;4)-beta-D-GlcNAc-(1-&gt;4)-beta-D-GlcNAc)-L-asparaginyl-[protein] + beta-D-glucose</text>
        <dbReference type="Rhea" id="RHEA:55988"/>
        <dbReference type="Rhea" id="RHEA-COMP:12806"/>
        <dbReference type="Rhea" id="RHEA-COMP:14355"/>
        <dbReference type="ChEBI" id="CHEBI:15377"/>
        <dbReference type="ChEBI" id="CHEBI:15903"/>
        <dbReference type="ChEBI" id="CHEBI:59082"/>
        <dbReference type="ChEBI" id="CHEBI:132537"/>
        <dbReference type="EC" id="3.2.1.106"/>
    </reaction>
</comment>
<dbReference type="PANTHER" id="PTHR10412:SF11">
    <property type="entry name" value="MANNOSYL-OLIGOSACCHARIDE GLUCOSIDASE"/>
    <property type="match status" value="1"/>
</dbReference>
<evidence type="ECO:0000256" key="1">
    <source>
        <dbReference type="ARBA" id="ARBA00004648"/>
    </source>
</evidence>
<evidence type="ECO:0000256" key="6">
    <source>
        <dbReference type="ARBA" id="ARBA00022968"/>
    </source>
</evidence>
<dbReference type="Gene3D" id="1.50.10.10">
    <property type="match status" value="1"/>
</dbReference>